<sequence length="111" mass="11873">MRDMVMQNRNKQLTVVNGRLAHVIQMEGNTVFLKLAIENIVQMYPVSFPTDDGTIKTAIPLMPAYALTIPKAQANSCKSFSIDADESAVICKVADQTPGGSNGGSSVSTVL</sequence>
<dbReference type="Proteomes" id="UP001152795">
    <property type="component" value="Unassembled WGS sequence"/>
</dbReference>
<protein>
    <submittedName>
        <fullName evidence="1">Uncharacterized protein</fullName>
    </submittedName>
</protein>
<reference evidence="1" key="1">
    <citation type="submission" date="2020-04" db="EMBL/GenBank/DDBJ databases">
        <authorList>
            <person name="Alioto T."/>
            <person name="Alioto T."/>
            <person name="Gomez Garrido J."/>
        </authorList>
    </citation>
    <scope>NUCLEOTIDE SEQUENCE</scope>
    <source>
        <strain evidence="1">A484AB</strain>
    </source>
</reference>
<gene>
    <name evidence="1" type="ORF">PACLA_8A038713</name>
</gene>
<evidence type="ECO:0000313" key="2">
    <source>
        <dbReference type="Proteomes" id="UP001152795"/>
    </source>
</evidence>
<comment type="caution">
    <text evidence="1">The sequence shown here is derived from an EMBL/GenBank/DDBJ whole genome shotgun (WGS) entry which is preliminary data.</text>
</comment>
<accession>A0A6S7GHQ1</accession>
<organism evidence="1 2">
    <name type="scientific">Paramuricea clavata</name>
    <name type="common">Red gorgonian</name>
    <name type="synonym">Violescent sea-whip</name>
    <dbReference type="NCBI Taxonomy" id="317549"/>
    <lineage>
        <taxon>Eukaryota</taxon>
        <taxon>Metazoa</taxon>
        <taxon>Cnidaria</taxon>
        <taxon>Anthozoa</taxon>
        <taxon>Octocorallia</taxon>
        <taxon>Malacalcyonacea</taxon>
        <taxon>Plexauridae</taxon>
        <taxon>Paramuricea</taxon>
    </lineage>
</organism>
<keyword evidence="2" id="KW-1185">Reference proteome</keyword>
<evidence type="ECO:0000313" key="1">
    <source>
        <dbReference type="EMBL" id="CAB3988506.1"/>
    </source>
</evidence>
<name>A0A6S7GHQ1_PARCT</name>
<proteinExistence type="predicted"/>
<dbReference type="AlphaFoldDB" id="A0A6S7GHQ1"/>
<dbReference type="EMBL" id="CACRXK020001334">
    <property type="protein sequence ID" value="CAB3988506.1"/>
    <property type="molecule type" value="Genomic_DNA"/>
</dbReference>